<dbReference type="InterPro" id="IPR007443">
    <property type="entry name" value="LpoA"/>
</dbReference>
<dbReference type="Gene3D" id="1.25.40.650">
    <property type="match status" value="1"/>
</dbReference>
<dbReference type="EMBL" id="JAPJDZ010000017">
    <property type="protein sequence ID" value="MDP5136032.1"/>
    <property type="molecule type" value="Genomic_DNA"/>
</dbReference>
<keyword evidence="2" id="KW-0732">Signal</keyword>
<evidence type="ECO:0000256" key="2">
    <source>
        <dbReference type="SAM" id="SignalP"/>
    </source>
</evidence>
<dbReference type="PANTHER" id="PTHR38038">
    <property type="entry name" value="PENICILLIN-BINDING PROTEIN ACTIVATOR LPOA"/>
    <property type="match status" value="1"/>
</dbReference>
<keyword evidence="1" id="KW-0472">Membrane</keyword>
<dbReference type="Gene3D" id="3.40.50.2300">
    <property type="match status" value="2"/>
</dbReference>
<evidence type="ECO:0000313" key="3">
    <source>
        <dbReference type="EMBL" id="MDP5136032.1"/>
    </source>
</evidence>
<dbReference type="SUPFAM" id="SSF53822">
    <property type="entry name" value="Periplasmic binding protein-like I"/>
    <property type="match status" value="1"/>
</dbReference>
<dbReference type="InterPro" id="IPR028082">
    <property type="entry name" value="Peripla_BP_I"/>
</dbReference>
<dbReference type="PANTHER" id="PTHR38038:SF1">
    <property type="entry name" value="PENICILLIN-BINDING PROTEIN ACTIVATOR LPOA"/>
    <property type="match status" value="1"/>
</dbReference>
<comment type="caution">
    <text evidence="3">The sequence shown here is derived from an EMBL/GenBank/DDBJ whole genome shotgun (WGS) entry which is preliminary data.</text>
</comment>
<dbReference type="RefSeq" id="WP_305975232.1">
    <property type="nucleotide sequence ID" value="NZ_JAPJDZ010000017.1"/>
</dbReference>
<organism evidence="3 4">
    <name type="scientific">Rheinheimera baltica</name>
    <dbReference type="NCBI Taxonomy" id="67576"/>
    <lineage>
        <taxon>Bacteria</taxon>
        <taxon>Pseudomonadati</taxon>
        <taxon>Pseudomonadota</taxon>
        <taxon>Gammaproteobacteria</taxon>
        <taxon>Chromatiales</taxon>
        <taxon>Chromatiaceae</taxon>
        <taxon>Rheinheimera</taxon>
    </lineage>
</organism>
<proteinExistence type="predicted"/>
<evidence type="ECO:0000313" key="4">
    <source>
        <dbReference type="Proteomes" id="UP001231109"/>
    </source>
</evidence>
<name>A0ABT9HY31_9GAMM</name>
<dbReference type="Proteomes" id="UP001231109">
    <property type="component" value="Unassembled WGS sequence"/>
</dbReference>
<sequence>MTSSKLKPVLFICLGGLLTSCAQGPVKPPLTENLPVTSAATPQPQQLSAREMYQLAGNYQQVSQQEHLIKTARQALIDEDYLLALAITENLKHSNHKPIVQQNTLLLLKAYLATNQQQSLSLLLENTDTENVPVADKAEFLWLISQQHSNQLRYLAACRTLLQLEQQQDALLLYPQYPDLLWQNLSALSDSQLETLATDASYNTAAWLSLAQLSRRHIGQPEALQQAFADWQRRYPTLPALEHLPAGVQQLIHLKPYQPQRVAVVLPLSGQFRPHAQALQYGILAAATNQGIANLVFIDSQQSAVEIQQQISQAQAEFVIGPLLKEQVDSISQLTDWNWPTLFLNNKDRNYDAKPEHFYFALSMDDEAAQMAQLFSQKNYQRPVVISAASNVSLRMQQRFTAQWQQLGNTAVEQHQFSSKEELENLISRLLETDRSRERVTQISNLMPQKLEADPHSRLDIDAIYLIADPVQTQLFKPFIDVSVSETAPRLPVYASSRSHSTGLDTTDQRDLNGLTFTEMPWMLGERSSSVLRQQYQQLFPEQDEALQRLFAMGYDAYQLIGSLRQQQQLPATVFSGLTGQLRLNNNGSIVRQLSWASYRNNRLRPLQEP</sequence>
<dbReference type="CDD" id="cd06339">
    <property type="entry name" value="PBP1_YraM_LppC_lipoprotein-like"/>
    <property type="match status" value="1"/>
</dbReference>
<evidence type="ECO:0000256" key="1">
    <source>
        <dbReference type="ARBA" id="ARBA00023136"/>
    </source>
</evidence>
<gene>
    <name evidence="3" type="ORF">ORJ04_08740</name>
</gene>
<reference evidence="3 4" key="1">
    <citation type="submission" date="2022-11" db="EMBL/GenBank/DDBJ databases">
        <title>Viruses from the air-sea interface of a natural surface slick.</title>
        <authorList>
            <person name="Rahlff J."/>
            <person name="Holmfeldt K."/>
        </authorList>
    </citation>
    <scope>NUCLEOTIDE SEQUENCE [LARGE SCALE GENOMIC DNA]</scope>
    <source>
        <strain evidence="3 4">SMS4</strain>
    </source>
</reference>
<dbReference type="Pfam" id="PF04348">
    <property type="entry name" value="LppC"/>
    <property type="match status" value="1"/>
</dbReference>
<feature type="signal peptide" evidence="2">
    <location>
        <begin position="1"/>
        <end position="22"/>
    </location>
</feature>
<keyword evidence="4" id="KW-1185">Reference proteome</keyword>
<accession>A0ABT9HY31</accession>
<protein>
    <submittedName>
        <fullName evidence="3">Penicillin-binding protein activator</fullName>
    </submittedName>
</protein>
<dbReference type="PROSITE" id="PS51257">
    <property type="entry name" value="PROKAR_LIPOPROTEIN"/>
    <property type="match status" value="1"/>
</dbReference>
<feature type="chain" id="PRO_5047257250" evidence="2">
    <location>
        <begin position="23"/>
        <end position="610"/>
    </location>
</feature>